<evidence type="ECO:0000313" key="2">
    <source>
        <dbReference type="Proteomes" id="UP000540685"/>
    </source>
</evidence>
<keyword evidence="2" id="KW-1185">Reference proteome</keyword>
<organism evidence="1 2">
    <name type="scientific">Streptosporangium becharense</name>
    <dbReference type="NCBI Taxonomy" id="1816182"/>
    <lineage>
        <taxon>Bacteria</taxon>
        <taxon>Bacillati</taxon>
        <taxon>Actinomycetota</taxon>
        <taxon>Actinomycetes</taxon>
        <taxon>Streptosporangiales</taxon>
        <taxon>Streptosporangiaceae</taxon>
        <taxon>Streptosporangium</taxon>
    </lineage>
</organism>
<gene>
    <name evidence="1" type="ORF">F4562_000346</name>
</gene>
<protein>
    <submittedName>
        <fullName evidence="1">Uncharacterized protein</fullName>
    </submittedName>
</protein>
<comment type="caution">
    <text evidence="1">The sequence shown here is derived from an EMBL/GenBank/DDBJ whole genome shotgun (WGS) entry which is preliminary data.</text>
</comment>
<reference evidence="1 2" key="1">
    <citation type="submission" date="2020-08" db="EMBL/GenBank/DDBJ databases">
        <title>Sequencing the genomes of 1000 actinobacteria strains.</title>
        <authorList>
            <person name="Klenk H.-P."/>
        </authorList>
    </citation>
    <scope>NUCLEOTIDE SEQUENCE [LARGE SCALE GENOMIC DNA]</scope>
    <source>
        <strain evidence="1 2">DSM 46887</strain>
    </source>
</reference>
<dbReference type="AlphaFoldDB" id="A0A7W9IBS7"/>
<accession>A0A7W9IBS7</accession>
<name>A0A7W9IBS7_9ACTN</name>
<sequence length="219" mass="24356">MRPLSHRRLTERAYAEVSGEMNNRLYKRLAFSAVASMGRLFNPALFGPDHNWLVYLIRQVEPGLASSVAAYVRRRLSHLFACLALAPSQDAAAVTFQGCDFNTLTAIAPHLLGQGLFREMRSSGRYPQLFAVFEQSKALEVYSYWGTHKIPTPFNGTLPKGEIGVNPAAYPVAGARVWVAETCERGLLHPTEHLDVVFVPRLTDLHMTALGKAAFSRNR</sequence>
<dbReference type="Proteomes" id="UP000540685">
    <property type="component" value="Unassembled WGS sequence"/>
</dbReference>
<dbReference type="EMBL" id="JACHMP010000001">
    <property type="protein sequence ID" value="MBB5817284.1"/>
    <property type="molecule type" value="Genomic_DNA"/>
</dbReference>
<proteinExistence type="predicted"/>
<evidence type="ECO:0000313" key="1">
    <source>
        <dbReference type="EMBL" id="MBB5817284.1"/>
    </source>
</evidence>
<dbReference type="RefSeq" id="WP_184546394.1">
    <property type="nucleotide sequence ID" value="NZ_JACHMP010000001.1"/>
</dbReference>